<dbReference type="Proteomes" id="UP000543224">
    <property type="component" value="Unassembled WGS sequence"/>
</dbReference>
<proteinExistence type="predicted"/>
<evidence type="ECO:0000313" key="1">
    <source>
        <dbReference type="EMBL" id="GFP25941.1"/>
    </source>
</evidence>
<accession>A0A6V8P3V5</accession>
<comment type="caution">
    <text evidence="1">The sequence shown here is derived from an EMBL/GenBank/DDBJ whole genome shotgun (WGS) entry which is preliminary data.</text>
</comment>
<dbReference type="EMBL" id="BLRX01000273">
    <property type="protein sequence ID" value="GFP25941.1"/>
    <property type="molecule type" value="Genomic_DNA"/>
</dbReference>
<name>A0A6V8P3V5_9ACTN</name>
<organism evidence="1 2">
    <name type="scientific">Candidatus Hakubella thermalkaliphila</name>
    <dbReference type="NCBI Taxonomy" id="2754717"/>
    <lineage>
        <taxon>Bacteria</taxon>
        <taxon>Bacillati</taxon>
        <taxon>Actinomycetota</taxon>
        <taxon>Actinomycetota incertae sedis</taxon>
        <taxon>Candidatus Hakubellales</taxon>
        <taxon>Candidatus Hakubellaceae</taxon>
        <taxon>Candidatus Hakubella</taxon>
    </lineage>
</organism>
<reference evidence="1 2" key="1">
    <citation type="journal article" date="2020" name="Front. Microbiol.">
        <title>Single-cell genomics of novel Actinobacteria with the Wood-Ljungdahl pathway discovered in a serpentinizing system.</title>
        <authorList>
            <person name="Merino N."/>
            <person name="Kawai M."/>
            <person name="Boyd E.S."/>
            <person name="Colman D.R."/>
            <person name="McGlynn S.E."/>
            <person name="Nealson K.H."/>
            <person name="Kurokawa K."/>
            <person name="Hongoh Y."/>
        </authorList>
    </citation>
    <scope>NUCLEOTIDE SEQUENCE [LARGE SCALE GENOMIC DNA]</scope>
    <source>
        <strain evidence="1 2">S25</strain>
    </source>
</reference>
<protein>
    <submittedName>
        <fullName evidence="1">Uncharacterized protein</fullName>
    </submittedName>
</protein>
<sequence>NSSGYLEDVQVQLWTGSWHQREPTFCLEMVKESIAEKEFHGSRVMAA</sequence>
<evidence type="ECO:0000313" key="2">
    <source>
        <dbReference type="Proteomes" id="UP000543224"/>
    </source>
</evidence>
<gene>
    <name evidence="1" type="ORF">HKBW3S25_01425</name>
</gene>
<dbReference type="AlphaFoldDB" id="A0A6V8P3V5"/>
<feature type="non-terminal residue" evidence="1">
    <location>
        <position position="1"/>
    </location>
</feature>